<proteinExistence type="predicted"/>
<sequence length="477" mass="53476">MKFLLTTLLLPAAIVAARAQSHSLIDSVLNHRVITIPAYEIPETGAENLVLTMNYGKSQFNDTAGIARLQSAQILSVDLLYSDFPPALNLKPLNKNRLLELCRLVPGIDQQPQISWNIVRQTSGYDKPSAEKLVHGFVINYRSPYTEDAAREEAALITSLTPAPPPAPPAQPAPRINHWEVIHRTGNREPVIYNNRVIRQTAHSRSYLAPYIKQYDTVIAISSEEAYRKKLMVPRGSKLVKQDSLFLLTERLDKPPATLLDSLPLPRLNVADSTVLNSFARNTFTNALVVMDVTGSMSPYIAQLLRWLWLQQQRNNIDYLVCFNDGDKMPDKKKIINQTGGIYGEKAENARQASQLVLKTMNKGNGGGDLQENVCEAILYGIREAPTSKEVILIADSWAPVRDTPLIASIHRPIHIMVCGKRLGIHPDYIRLALATGGSLHFEKEDIPTLEPLNRGEKMVINKITYYLYNGRIYREL</sequence>
<dbReference type="RefSeq" id="WP_188950483.1">
    <property type="nucleotide sequence ID" value="NZ_BMIB01000001.1"/>
</dbReference>
<accession>A0A917IQ79</accession>
<dbReference type="Proteomes" id="UP000627292">
    <property type="component" value="Unassembled WGS sequence"/>
</dbReference>
<organism evidence="2 3">
    <name type="scientific">Filimonas zeae</name>
    <dbReference type="NCBI Taxonomy" id="1737353"/>
    <lineage>
        <taxon>Bacteria</taxon>
        <taxon>Pseudomonadati</taxon>
        <taxon>Bacteroidota</taxon>
        <taxon>Chitinophagia</taxon>
        <taxon>Chitinophagales</taxon>
        <taxon>Chitinophagaceae</taxon>
        <taxon>Filimonas</taxon>
    </lineage>
</organism>
<feature type="chain" id="PRO_5036719736" description="VWFA domain-containing protein" evidence="1">
    <location>
        <begin position="20"/>
        <end position="477"/>
    </location>
</feature>
<keyword evidence="1" id="KW-0732">Signal</keyword>
<name>A0A917IQ79_9BACT</name>
<evidence type="ECO:0000313" key="2">
    <source>
        <dbReference type="EMBL" id="GGH59295.1"/>
    </source>
</evidence>
<dbReference type="EMBL" id="BMIB01000001">
    <property type="protein sequence ID" value="GGH59295.1"/>
    <property type="molecule type" value="Genomic_DNA"/>
</dbReference>
<reference evidence="2" key="1">
    <citation type="journal article" date="2014" name="Int. J. Syst. Evol. Microbiol.">
        <title>Complete genome sequence of Corynebacterium casei LMG S-19264T (=DSM 44701T), isolated from a smear-ripened cheese.</title>
        <authorList>
            <consortium name="US DOE Joint Genome Institute (JGI-PGF)"/>
            <person name="Walter F."/>
            <person name="Albersmeier A."/>
            <person name="Kalinowski J."/>
            <person name="Ruckert C."/>
        </authorList>
    </citation>
    <scope>NUCLEOTIDE SEQUENCE</scope>
    <source>
        <strain evidence="2">CGMCC 1.15290</strain>
    </source>
</reference>
<evidence type="ECO:0000313" key="3">
    <source>
        <dbReference type="Proteomes" id="UP000627292"/>
    </source>
</evidence>
<dbReference type="AlphaFoldDB" id="A0A917IQ79"/>
<gene>
    <name evidence="2" type="ORF">GCM10011379_05910</name>
</gene>
<comment type="caution">
    <text evidence="2">The sequence shown here is derived from an EMBL/GenBank/DDBJ whole genome shotgun (WGS) entry which is preliminary data.</text>
</comment>
<feature type="signal peptide" evidence="1">
    <location>
        <begin position="1"/>
        <end position="19"/>
    </location>
</feature>
<evidence type="ECO:0000256" key="1">
    <source>
        <dbReference type="SAM" id="SignalP"/>
    </source>
</evidence>
<reference evidence="2" key="2">
    <citation type="submission" date="2020-09" db="EMBL/GenBank/DDBJ databases">
        <authorList>
            <person name="Sun Q."/>
            <person name="Zhou Y."/>
        </authorList>
    </citation>
    <scope>NUCLEOTIDE SEQUENCE</scope>
    <source>
        <strain evidence="2">CGMCC 1.15290</strain>
    </source>
</reference>
<protein>
    <recommendedName>
        <fullName evidence="4">VWFA domain-containing protein</fullName>
    </recommendedName>
</protein>
<keyword evidence="3" id="KW-1185">Reference proteome</keyword>
<evidence type="ECO:0008006" key="4">
    <source>
        <dbReference type="Google" id="ProtNLM"/>
    </source>
</evidence>